<protein>
    <submittedName>
        <fullName evidence="2">Polysaccharide deacetylase</fullName>
    </submittedName>
</protein>
<keyword evidence="3" id="KW-1185">Reference proteome</keyword>
<feature type="region of interest" description="Disordered" evidence="1">
    <location>
        <begin position="1"/>
        <end position="44"/>
    </location>
</feature>
<dbReference type="Proteomes" id="UP000011632">
    <property type="component" value="Unassembled WGS sequence"/>
</dbReference>
<evidence type="ECO:0000313" key="3">
    <source>
        <dbReference type="Proteomes" id="UP000011632"/>
    </source>
</evidence>
<dbReference type="EMBL" id="AOID01000036">
    <property type="protein sequence ID" value="ELY66326.1"/>
    <property type="molecule type" value="Genomic_DNA"/>
</dbReference>
<gene>
    <name evidence="2" type="ORF">C489_13251</name>
</gene>
<dbReference type="STRING" id="1227496.C489_13251"/>
<proteinExistence type="predicted"/>
<name>L9XY22_9EURY</name>
<dbReference type="AlphaFoldDB" id="L9XY22"/>
<feature type="compositionally biased region" description="Acidic residues" evidence="1">
    <location>
        <begin position="35"/>
        <end position="44"/>
    </location>
</feature>
<reference evidence="2 3" key="1">
    <citation type="journal article" date="2014" name="PLoS Genet.">
        <title>Phylogenetically driven sequencing of extremely halophilic archaea reveals strategies for static and dynamic osmo-response.</title>
        <authorList>
            <person name="Becker E.A."/>
            <person name="Seitzer P.M."/>
            <person name="Tritt A."/>
            <person name="Larsen D."/>
            <person name="Krusor M."/>
            <person name="Yao A.I."/>
            <person name="Wu D."/>
            <person name="Madern D."/>
            <person name="Eisen J.A."/>
            <person name="Darling A.E."/>
            <person name="Facciotti M.T."/>
        </authorList>
    </citation>
    <scope>NUCLEOTIDE SEQUENCE [LARGE SCALE GENOMIC DNA]</scope>
    <source>
        <strain evidence="2 3">JCM 10478</strain>
    </source>
</reference>
<sequence>MDILSDDDGNGVGRGEMASGPTHWPAIERGQVVSDFEDLGEWSA</sequence>
<accession>L9XY22</accession>
<evidence type="ECO:0000313" key="2">
    <source>
        <dbReference type="EMBL" id="ELY66326.1"/>
    </source>
</evidence>
<organism evidence="2 3">
    <name type="scientific">Natrinema versiforme JCM 10478</name>
    <dbReference type="NCBI Taxonomy" id="1227496"/>
    <lineage>
        <taxon>Archaea</taxon>
        <taxon>Methanobacteriati</taxon>
        <taxon>Methanobacteriota</taxon>
        <taxon>Stenosarchaea group</taxon>
        <taxon>Halobacteria</taxon>
        <taxon>Halobacteriales</taxon>
        <taxon>Natrialbaceae</taxon>
        <taxon>Natrinema</taxon>
    </lineage>
</organism>
<comment type="caution">
    <text evidence="2">The sequence shown here is derived from an EMBL/GenBank/DDBJ whole genome shotgun (WGS) entry which is preliminary data.</text>
</comment>
<evidence type="ECO:0000256" key="1">
    <source>
        <dbReference type="SAM" id="MobiDB-lite"/>
    </source>
</evidence>